<reference evidence="2" key="1">
    <citation type="journal article" date="2022" name="bioRxiv">
        <title>Sequencing and chromosome-scale assembly of the giantPleurodeles waltlgenome.</title>
        <authorList>
            <person name="Brown T."/>
            <person name="Elewa A."/>
            <person name="Iarovenko S."/>
            <person name="Subramanian E."/>
            <person name="Araus A.J."/>
            <person name="Petzold A."/>
            <person name="Susuki M."/>
            <person name="Suzuki K.-i.T."/>
            <person name="Hayashi T."/>
            <person name="Toyoda A."/>
            <person name="Oliveira C."/>
            <person name="Osipova E."/>
            <person name="Leigh N.D."/>
            <person name="Simon A."/>
            <person name="Yun M.H."/>
        </authorList>
    </citation>
    <scope>NUCLEOTIDE SEQUENCE</scope>
    <source>
        <strain evidence="2">20211129_DDA</strain>
        <tissue evidence="2">Liver</tissue>
    </source>
</reference>
<protein>
    <submittedName>
        <fullName evidence="2">Uncharacterized protein</fullName>
    </submittedName>
</protein>
<feature type="compositionally biased region" description="Low complexity" evidence="1">
    <location>
        <begin position="128"/>
        <end position="156"/>
    </location>
</feature>
<feature type="compositionally biased region" description="Basic residues" evidence="1">
    <location>
        <begin position="30"/>
        <end position="40"/>
    </location>
</feature>
<evidence type="ECO:0000313" key="3">
    <source>
        <dbReference type="Proteomes" id="UP001066276"/>
    </source>
</evidence>
<keyword evidence="3" id="KW-1185">Reference proteome</keyword>
<evidence type="ECO:0000313" key="2">
    <source>
        <dbReference type="EMBL" id="KAJ1192624.1"/>
    </source>
</evidence>
<name>A0AAV7UXH4_PLEWA</name>
<feature type="compositionally biased region" description="Basic and acidic residues" evidence="1">
    <location>
        <begin position="168"/>
        <end position="184"/>
    </location>
</feature>
<feature type="compositionally biased region" description="Basic and acidic residues" evidence="1">
    <location>
        <begin position="7"/>
        <end position="21"/>
    </location>
</feature>
<accession>A0AAV7UXH4</accession>
<feature type="compositionally biased region" description="Basic residues" evidence="1">
    <location>
        <begin position="241"/>
        <end position="252"/>
    </location>
</feature>
<comment type="caution">
    <text evidence="2">The sequence shown here is derived from an EMBL/GenBank/DDBJ whole genome shotgun (WGS) entry which is preliminary data.</text>
</comment>
<sequence>MKNNNQKADDKEKDEKDKVVIEARTCGGGRGRKERGRGGHRQPQVTEPPKETGYACIKATNHGEHGGPAFAYAQWGGKGETDPRAQTRPRPARSPTPVTQAQAHEAGRPDTEPSGGGGRTRQRYNAQPRPALTSSSAPPATAPPAQACSKQAAAPATLHHRGSGPGARGREARVGSPLRRERDQLGIQEGCTGSKRHPLPSWRARLAPPGAGAGRVSHSQPQETRPRIGFSAPKIFGAPSSRKRASSSHSRG</sequence>
<organism evidence="2 3">
    <name type="scientific">Pleurodeles waltl</name>
    <name type="common">Iberian ribbed newt</name>
    <dbReference type="NCBI Taxonomy" id="8319"/>
    <lineage>
        <taxon>Eukaryota</taxon>
        <taxon>Metazoa</taxon>
        <taxon>Chordata</taxon>
        <taxon>Craniata</taxon>
        <taxon>Vertebrata</taxon>
        <taxon>Euteleostomi</taxon>
        <taxon>Amphibia</taxon>
        <taxon>Batrachia</taxon>
        <taxon>Caudata</taxon>
        <taxon>Salamandroidea</taxon>
        <taxon>Salamandridae</taxon>
        <taxon>Pleurodelinae</taxon>
        <taxon>Pleurodeles</taxon>
    </lineage>
</organism>
<dbReference type="Proteomes" id="UP001066276">
    <property type="component" value="Chromosome 2_2"/>
</dbReference>
<dbReference type="AlphaFoldDB" id="A0AAV7UXH4"/>
<evidence type="ECO:0000256" key="1">
    <source>
        <dbReference type="SAM" id="MobiDB-lite"/>
    </source>
</evidence>
<gene>
    <name evidence="2" type="ORF">NDU88_001931</name>
</gene>
<dbReference type="EMBL" id="JANPWB010000004">
    <property type="protein sequence ID" value="KAJ1192624.1"/>
    <property type="molecule type" value="Genomic_DNA"/>
</dbReference>
<proteinExistence type="predicted"/>
<feature type="region of interest" description="Disordered" evidence="1">
    <location>
        <begin position="1"/>
        <end position="252"/>
    </location>
</feature>